<gene>
    <name evidence="2" type="ORF">TNIN_460811</name>
</gene>
<dbReference type="Proteomes" id="UP000886998">
    <property type="component" value="Unassembled WGS sequence"/>
</dbReference>
<dbReference type="EMBL" id="BMAV01015994">
    <property type="protein sequence ID" value="GFY66359.1"/>
    <property type="molecule type" value="Genomic_DNA"/>
</dbReference>
<feature type="signal peptide" evidence="1">
    <location>
        <begin position="1"/>
        <end position="24"/>
    </location>
</feature>
<feature type="chain" id="PRO_5036442625" evidence="1">
    <location>
        <begin position="25"/>
        <end position="110"/>
    </location>
</feature>
<evidence type="ECO:0000256" key="1">
    <source>
        <dbReference type="SAM" id="SignalP"/>
    </source>
</evidence>
<organism evidence="2 3">
    <name type="scientific">Trichonephila inaurata madagascariensis</name>
    <dbReference type="NCBI Taxonomy" id="2747483"/>
    <lineage>
        <taxon>Eukaryota</taxon>
        <taxon>Metazoa</taxon>
        <taxon>Ecdysozoa</taxon>
        <taxon>Arthropoda</taxon>
        <taxon>Chelicerata</taxon>
        <taxon>Arachnida</taxon>
        <taxon>Araneae</taxon>
        <taxon>Araneomorphae</taxon>
        <taxon>Entelegynae</taxon>
        <taxon>Araneoidea</taxon>
        <taxon>Nephilidae</taxon>
        <taxon>Trichonephila</taxon>
        <taxon>Trichonephila inaurata</taxon>
    </lineage>
</organism>
<reference evidence="2" key="1">
    <citation type="submission" date="2020-08" db="EMBL/GenBank/DDBJ databases">
        <title>Multicomponent nature underlies the extraordinary mechanical properties of spider dragline silk.</title>
        <authorList>
            <person name="Kono N."/>
            <person name="Nakamura H."/>
            <person name="Mori M."/>
            <person name="Yoshida Y."/>
            <person name="Ohtoshi R."/>
            <person name="Malay A.D."/>
            <person name="Moran D.A.P."/>
            <person name="Tomita M."/>
            <person name="Numata K."/>
            <person name="Arakawa K."/>
        </authorList>
    </citation>
    <scope>NUCLEOTIDE SEQUENCE</scope>
</reference>
<protein>
    <submittedName>
        <fullName evidence="2">Uncharacterized protein</fullName>
    </submittedName>
</protein>
<proteinExistence type="predicted"/>
<evidence type="ECO:0000313" key="3">
    <source>
        <dbReference type="Proteomes" id="UP000886998"/>
    </source>
</evidence>
<comment type="caution">
    <text evidence="2">The sequence shown here is derived from an EMBL/GenBank/DDBJ whole genome shotgun (WGS) entry which is preliminary data.</text>
</comment>
<keyword evidence="1" id="KW-0732">Signal</keyword>
<sequence length="110" mass="12497">MKFFTASFLIVVIIAALQCVGALAMDRHGSGHKPYRQNHHDRPSMTTITETTIKITIMAIVVRHLLHICTTKCMPNLPQEFLLVISQKVMCFFFIGNRITSCTENNKDVF</sequence>
<dbReference type="AlphaFoldDB" id="A0A8X6YB60"/>
<accession>A0A8X6YB60</accession>
<evidence type="ECO:0000313" key="2">
    <source>
        <dbReference type="EMBL" id="GFY66359.1"/>
    </source>
</evidence>
<name>A0A8X6YB60_9ARAC</name>
<keyword evidence="3" id="KW-1185">Reference proteome</keyword>